<feature type="transmembrane region" description="Helical" evidence="8">
    <location>
        <begin position="63"/>
        <end position="82"/>
    </location>
</feature>
<feature type="transmembrane region" description="Helical" evidence="8">
    <location>
        <begin position="179"/>
        <end position="201"/>
    </location>
</feature>
<dbReference type="Pfam" id="PF07690">
    <property type="entry name" value="MFS_1"/>
    <property type="match status" value="1"/>
</dbReference>
<dbReference type="RefSeq" id="WP_171244364.1">
    <property type="nucleotide sequence ID" value="NZ_JABEPQ010000003.1"/>
</dbReference>
<dbReference type="EMBL" id="JABEPQ010000003">
    <property type="protein sequence ID" value="NNM47242.1"/>
    <property type="molecule type" value="Genomic_DNA"/>
</dbReference>
<evidence type="ECO:0000259" key="9">
    <source>
        <dbReference type="PROSITE" id="PS50850"/>
    </source>
</evidence>
<feature type="transmembrane region" description="Helical" evidence="8">
    <location>
        <begin position="374"/>
        <end position="398"/>
    </location>
</feature>
<evidence type="ECO:0000256" key="4">
    <source>
        <dbReference type="ARBA" id="ARBA00022475"/>
    </source>
</evidence>
<evidence type="ECO:0000256" key="6">
    <source>
        <dbReference type="ARBA" id="ARBA00022989"/>
    </source>
</evidence>
<feature type="transmembrane region" description="Helical" evidence="8">
    <location>
        <begin position="419"/>
        <end position="441"/>
    </location>
</feature>
<feature type="transmembrane region" description="Helical" evidence="8">
    <location>
        <begin position="152"/>
        <end position="173"/>
    </location>
</feature>
<comment type="caution">
    <text evidence="10">The sequence shown here is derived from an EMBL/GenBank/DDBJ whole genome shotgun (WGS) entry which is preliminary data.</text>
</comment>
<dbReference type="PROSITE" id="PS50850">
    <property type="entry name" value="MFS"/>
    <property type="match status" value="1"/>
</dbReference>
<keyword evidence="7 8" id="KW-0472">Membrane</keyword>
<dbReference type="InterPro" id="IPR011701">
    <property type="entry name" value="MFS"/>
</dbReference>
<dbReference type="SUPFAM" id="SSF103473">
    <property type="entry name" value="MFS general substrate transporter"/>
    <property type="match status" value="1"/>
</dbReference>
<dbReference type="CDD" id="cd17502">
    <property type="entry name" value="MFS_Azr1_MDR_like"/>
    <property type="match status" value="1"/>
</dbReference>
<feature type="transmembrane region" description="Helical" evidence="8">
    <location>
        <begin position="213"/>
        <end position="233"/>
    </location>
</feature>
<evidence type="ECO:0000313" key="10">
    <source>
        <dbReference type="EMBL" id="NNM47242.1"/>
    </source>
</evidence>
<keyword evidence="6 8" id="KW-1133">Transmembrane helix</keyword>
<dbReference type="InterPro" id="IPR036259">
    <property type="entry name" value="MFS_trans_sf"/>
</dbReference>
<proteinExistence type="inferred from homology"/>
<keyword evidence="11" id="KW-1185">Reference proteome</keyword>
<sequence>MPAPAAALSLDVTPAPHAAIGLRSERGPVLLALMVSTGLIAIDATILATAVPSVVRDLGGFAQFPWLFSVYLLAQAVSVPVYAKLADVFGRKPLMLLGIGLFLVGSLLCGFAWSMPALIAFRAIQGLGAGAVQPISMTIAGDIYTVAERARVQGYIASVWAVSSVVGPTLGGIFSQLGIWRWIFFVNVPLTLVAAVLILRNFQERVQRREHRIDYLGSVLLTTAMTLLILGVLEGGQAWAWTSPVSIGIFVAGLVLLAVFGLVERRAAEPVLPLWVFSRRLLATTTLLALGVGVILIGLTSFVPTYLENSLGVEPLTAGLALAALTIGWPISATLSGRLFYLRLGFRPTVLIGLALTVVGTGALALLAQHPSVAVVAAASFVTGLGLGLVASPSLIAAQASVGWAERGVATGTNMFARSIGSAVGAAIFGAVANGVISASGRPETDPATATDAGAAVFVAVAIAALLTVAAGVFMPQVRADQATPAPEPETATETAAA</sequence>
<dbReference type="GO" id="GO:0005886">
    <property type="term" value="C:plasma membrane"/>
    <property type="evidence" value="ECO:0007669"/>
    <property type="project" value="UniProtKB-SubCell"/>
</dbReference>
<feature type="transmembrane region" description="Helical" evidence="8">
    <location>
        <begin position="349"/>
        <end position="368"/>
    </location>
</feature>
<accession>A0A849HJ02</accession>
<gene>
    <name evidence="10" type="ORF">HJG52_14680</name>
</gene>
<feature type="domain" description="Major facilitator superfamily (MFS) profile" evidence="9">
    <location>
        <begin position="29"/>
        <end position="479"/>
    </location>
</feature>
<protein>
    <submittedName>
        <fullName evidence="10">MFS transporter</fullName>
    </submittedName>
</protein>
<dbReference type="AlphaFoldDB" id="A0A849HJ02"/>
<dbReference type="GO" id="GO:0022857">
    <property type="term" value="F:transmembrane transporter activity"/>
    <property type="evidence" value="ECO:0007669"/>
    <property type="project" value="InterPro"/>
</dbReference>
<keyword evidence="4" id="KW-1003">Cell membrane</keyword>
<dbReference type="Proteomes" id="UP000588586">
    <property type="component" value="Unassembled WGS sequence"/>
</dbReference>
<evidence type="ECO:0000256" key="5">
    <source>
        <dbReference type="ARBA" id="ARBA00022692"/>
    </source>
</evidence>
<evidence type="ECO:0000256" key="3">
    <source>
        <dbReference type="ARBA" id="ARBA00022448"/>
    </source>
</evidence>
<comment type="similarity">
    <text evidence="2">Belongs to the major facilitator superfamily. TCR/Tet family.</text>
</comment>
<feature type="transmembrane region" description="Helical" evidence="8">
    <location>
        <begin position="453"/>
        <end position="474"/>
    </location>
</feature>
<feature type="transmembrane region" description="Helical" evidence="8">
    <location>
        <begin position="94"/>
        <end position="113"/>
    </location>
</feature>
<feature type="transmembrane region" description="Helical" evidence="8">
    <location>
        <begin position="239"/>
        <end position="260"/>
    </location>
</feature>
<keyword evidence="3" id="KW-0813">Transport</keyword>
<dbReference type="Gene3D" id="1.20.1250.20">
    <property type="entry name" value="MFS general substrate transporter like domains"/>
    <property type="match status" value="1"/>
</dbReference>
<feature type="transmembrane region" description="Helical" evidence="8">
    <location>
        <begin position="119"/>
        <end position="140"/>
    </location>
</feature>
<name>A0A849HJ02_9MICO</name>
<feature type="transmembrane region" description="Helical" evidence="8">
    <location>
        <begin position="29"/>
        <end position="51"/>
    </location>
</feature>
<dbReference type="Gene3D" id="1.20.1720.10">
    <property type="entry name" value="Multidrug resistance protein D"/>
    <property type="match status" value="1"/>
</dbReference>
<evidence type="ECO:0000256" key="1">
    <source>
        <dbReference type="ARBA" id="ARBA00004429"/>
    </source>
</evidence>
<dbReference type="PANTHER" id="PTHR23501:SF191">
    <property type="entry name" value="VACUOLAR BASIC AMINO ACID TRANSPORTER 4"/>
    <property type="match status" value="1"/>
</dbReference>
<evidence type="ECO:0000256" key="2">
    <source>
        <dbReference type="ARBA" id="ARBA00007520"/>
    </source>
</evidence>
<organism evidence="10 11">
    <name type="scientific">Knoellia koreensis</name>
    <dbReference type="NCBI Taxonomy" id="2730921"/>
    <lineage>
        <taxon>Bacteria</taxon>
        <taxon>Bacillati</taxon>
        <taxon>Actinomycetota</taxon>
        <taxon>Actinomycetes</taxon>
        <taxon>Micrococcales</taxon>
        <taxon>Intrasporangiaceae</taxon>
        <taxon>Knoellia</taxon>
    </lineage>
</organism>
<keyword evidence="5 8" id="KW-0812">Transmembrane</keyword>
<dbReference type="InterPro" id="IPR020846">
    <property type="entry name" value="MFS_dom"/>
</dbReference>
<reference evidence="10 11" key="1">
    <citation type="submission" date="2020-04" db="EMBL/GenBank/DDBJ databases">
        <title>Knoellia sp. isolate from air conditioner.</title>
        <authorList>
            <person name="Chea S."/>
            <person name="Kim D.-U."/>
        </authorList>
    </citation>
    <scope>NUCLEOTIDE SEQUENCE [LARGE SCALE GENOMIC DNA]</scope>
    <source>
        <strain evidence="10 11">DB2414S</strain>
    </source>
</reference>
<comment type="subcellular location">
    <subcellularLocation>
        <location evidence="1">Cell inner membrane</location>
        <topology evidence="1">Multi-pass membrane protein</topology>
    </subcellularLocation>
</comment>
<dbReference type="FunFam" id="1.20.1720.10:FF:000004">
    <property type="entry name" value="EmrB/QacA family drug resistance transporter"/>
    <property type="match status" value="1"/>
</dbReference>
<evidence type="ECO:0000256" key="8">
    <source>
        <dbReference type="SAM" id="Phobius"/>
    </source>
</evidence>
<feature type="transmembrane region" description="Helical" evidence="8">
    <location>
        <begin position="281"/>
        <end position="304"/>
    </location>
</feature>
<evidence type="ECO:0000256" key="7">
    <source>
        <dbReference type="ARBA" id="ARBA00023136"/>
    </source>
</evidence>
<dbReference type="PANTHER" id="PTHR23501">
    <property type="entry name" value="MAJOR FACILITATOR SUPERFAMILY"/>
    <property type="match status" value="1"/>
</dbReference>
<evidence type="ECO:0000313" key="11">
    <source>
        <dbReference type="Proteomes" id="UP000588586"/>
    </source>
</evidence>
<feature type="transmembrane region" description="Helical" evidence="8">
    <location>
        <begin position="316"/>
        <end position="337"/>
    </location>
</feature>